<proteinExistence type="predicted"/>
<evidence type="ECO:0008006" key="3">
    <source>
        <dbReference type="Google" id="ProtNLM"/>
    </source>
</evidence>
<evidence type="ECO:0000313" key="1">
    <source>
        <dbReference type="EMBL" id="ARF13780.1"/>
    </source>
</evidence>
<dbReference type="EMBL" id="CP015108">
    <property type="protein sequence ID" value="ARF13780.1"/>
    <property type="molecule type" value="Genomic_DNA"/>
</dbReference>
<sequence>MKNKRNLFLLALIVPIILLLAMTWKPLYTVNTGETITLETVPVDPRDILYGDYVSLQFAIEEFSKEDLDPALIKEFSKHDTGKLTVYAVLQLEEGDLYGLKTVTHKKPSDGLFLKGDMYYYGEHNIDENQMYFANFLPDRFYVAENTGMQLEDLSRKGQLLADIKVRGGFAVLENVRPK</sequence>
<dbReference type="Pfam" id="PF14345">
    <property type="entry name" value="GDYXXLXY"/>
    <property type="match status" value="1"/>
</dbReference>
<accession>A0ABM6JUC8</accession>
<dbReference type="Proteomes" id="UP000192486">
    <property type="component" value="Chromosome"/>
</dbReference>
<name>A0ABM6JUC8_SPOUR</name>
<evidence type="ECO:0000313" key="2">
    <source>
        <dbReference type="Proteomes" id="UP000192486"/>
    </source>
</evidence>
<gene>
    <name evidence="1" type="ORF">SporoS204_06250</name>
</gene>
<protein>
    <recommendedName>
        <fullName evidence="3">Membrane-anchored protein</fullName>
    </recommendedName>
</protein>
<dbReference type="InterPro" id="IPR025833">
    <property type="entry name" value="GDYXXLXY"/>
</dbReference>
<keyword evidence="2" id="KW-1185">Reference proteome</keyword>
<dbReference type="RefSeq" id="WP_029054908.1">
    <property type="nucleotide sequence ID" value="NZ_CP015108.1"/>
</dbReference>
<reference evidence="1 2" key="1">
    <citation type="submission" date="2016-04" db="EMBL/GenBank/DDBJ databases">
        <title>Comparative Genomics and Epigenetics of Sporosarcina ureae.</title>
        <authorList>
            <person name="Oliver A.S."/>
            <person name="Cooper K.K."/>
        </authorList>
    </citation>
    <scope>NUCLEOTIDE SEQUENCE [LARGE SCALE GENOMIC DNA]</scope>
    <source>
        <strain evidence="1 2">S204</strain>
    </source>
</reference>
<organism evidence="1 2">
    <name type="scientific">Sporosarcina ureae</name>
    <dbReference type="NCBI Taxonomy" id="1571"/>
    <lineage>
        <taxon>Bacteria</taxon>
        <taxon>Bacillati</taxon>
        <taxon>Bacillota</taxon>
        <taxon>Bacilli</taxon>
        <taxon>Bacillales</taxon>
        <taxon>Caryophanaceae</taxon>
        <taxon>Sporosarcina</taxon>
    </lineage>
</organism>